<evidence type="ECO:0000256" key="2">
    <source>
        <dbReference type="ARBA" id="ARBA00022679"/>
    </source>
</evidence>
<dbReference type="EC" id="2.1.1.37" evidence="5"/>
<dbReference type="PROSITE" id="PS51679">
    <property type="entry name" value="SAM_MT_C5"/>
    <property type="match status" value="1"/>
</dbReference>
<sequence length="333" mass="37608">MKYSYIDLFCGAGGLSFGFDKAGFENIFSVEINPEFAKTYKKNFPSHKLLVEDIRDISNDTVKELVGGREIDIIIGGPPCQGFSIAGNIGRTFIDDERNRLFKEFVRFVSEVNPKMFIMENVAAMATHLKGKTIKAIVDAFEHAGMGYKVKWEVLNTVNYEIAQERRRIVVVGVRSDLDTEFSYPTHSTVIKTIKDVIGDLPPLASGEQSNIPNHVAMSHSKQMLEKMSYIKDGGDRYDIPEELRPKSGDVRKYIRYDSTRPSVCVTGDMRKIFHYEQNRALTCRELARIQSFPDSFVFEGKSIQIQQQIGNAVPPKLANFLAEQAKETLDNA</sequence>
<evidence type="ECO:0000313" key="5">
    <source>
        <dbReference type="EMBL" id="MEQ3346659.1"/>
    </source>
</evidence>
<comment type="caution">
    <text evidence="5">The sequence shown here is derived from an EMBL/GenBank/DDBJ whole genome shotgun (WGS) entry which is preliminary data.</text>
</comment>
<dbReference type="PANTHER" id="PTHR10629:SF52">
    <property type="entry name" value="DNA (CYTOSINE-5)-METHYLTRANSFERASE 1"/>
    <property type="match status" value="1"/>
</dbReference>
<keyword evidence="1 4" id="KW-0489">Methyltransferase</keyword>
<evidence type="ECO:0000256" key="1">
    <source>
        <dbReference type="ARBA" id="ARBA00022603"/>
    </source>
</evidence>
<dbReference type="Proteomes" id="UP001491691">
    <property type="component" value="Unassembled WGS sequence"/>
</dbReference>
<dbReference type="Pfam" id="PF00145">
    <property type="entry name" value="DNA_methylase"/>
    <property type="match status" value="1"/>
</dbReference>
<dbReference type="NCBIfam" id="TIGR00675">
    <property type="entry name" value="dcm"/>
    <property type="match status" value="1"/>
</dbReference>
<keyword evidence="3 4" id="KW-0949">S-adenosyl-L-methionine</keyword>
<dbReference type="GO" id="GO:0032259">
    <property type="term" value="P:methylation"/>
    <property type="evidence" value="ECO:0007669"/>
    <property type="project" value="UniProtKB-KW"/>
</dbReference>
<dbReference type="EMBL" id="JBBNPP010000006">
    <property type="protein sequence ID" value="MEQ3346659.1"/>
    <property type="molecule type" value="Genomic_DNA"/>
</dbReference>
<dbReference type="InterPro" id="IPR001525">
    <property type="entry name" value="C5_MeTfrase"/>
</dbReference>
<dbReference type="GO" id="GO:0003886">
    <property type="term" value="F:DNA (cytosine-5-)-methyltransferase activity"/>
    <property type="evidence" value="ECO:0007669"/>
    <property type="project" value="UniProtKB-EC"/>
</dbReference>
<keyword evidence="2 4" id="KW-0808">Transferase</keyword>
<dbReference type="InterPro" id="IPR050390">
    <property type="entry name" value="C5-Methyltransferase"/>
</dbReference>
<dbReference type="InterPro" id="IPR018117">
    <property type="entry name" value="C5_DNA_meth_AS"/>
</dbReference>
<dbReference type="PROSITE" id="PS00094">
    <property type="entry name" value="C5_MTASE_1"/>
    <property type="match status" value="1"/>
</dbReference>
<evidence type="ECO:0000256" key="3">
    <source>
        <dbReference type="ARBA" id="ARBA00022691"/>
    </source>
</evidence>
<gene>
    <name evidence="5" type="primary">dcm</name>
    <name evidence="5" type="ORF">AAA073_04310</name>
</gene>
<evidence type="ECO:0000313" key="6">
    <source>
        <dbReference type="Proteomes" id="UP001491691"/>
    </source>
</evidence>
<organism evidence="5 6">
    <name type="scientific">Peptoniphilus senegalensis</name>
    <dbReference type="NCBI Taxonomy" id="1465757"/>
    <lineage>
        <taxon>Bacteria</taxon>
        <taxon>Bacillati</taxon>
        <taxon>Bacillota</taxon>
        <taxon>Tissierellia</taxon>
        <taxon>Tissierellales</taxon>
        <taxon>Peptoniphilaceae</taxon>
        <taxon>Peptoniphilus</taxon>
    </lineage>
</organism>
<reference evidence="5 6" key="1">
    <citation type="submission" date="2024-04" db="EMBL/GenBank/DDBJ databases">
        <title>Human intestinal bacterial collection.</title>
        <authorList>
            <person name="Pauvert C."/>
            <person name="Hitch T.C.A."/>
            <person name="Clavel T."/>
        </authorList>
    </citation>
    <scope>NUCLEOTIDE SEQUENCE [LARGE SCALE GENOMIC DNA]</scope>
    <source>
        <strain evidence="5 6">CLA-SR-H019</strain>
    </source>
</reference>
<evidence type="ECO:0000256" key="4">
    <source>
        <dbReference type="PROSITE-ProRule" id="PRU01016"/>
    </source>
</evidence>
<dbReference type="RefSeq" id="WP_349188566.1">
    <property type="nucleotide sequence ID" value="NZ_JBBNPP010000006.1"/>
</dbReference>
<protein>
    <submittedName>
        <fullName evidence="5">DNA (Cytosine-5-)-methyltransferase</fullName>
        <ecNumber evidence="5">2.1.1.37</ecNumber>
    </submittedName>
</protein>
<keyword evidence="6" id="KW-1185">Reference proteome</keyword>
<name>A0ABV1J1G9_9FIRM</name>
<comment type="similarity">
    <text evidence="4">Belongs to the class I-like SAM-binding methyltransferase superfamily. C5-methyltransferase family.</text>
</comment>
<dbReference type="PANTHER" id="PTHR10629">
    <property type="entry name" value="CYTOSINE-SPECIFIC METHYLTRANSFERASE"/>
    <property type="match status" value="1"/>
</dbReference>
<proteinExistence type="inferred from homology"/>
<accession>A0ABV1J1G9</accession>
<feature type="active site" evidence="4">
    <location>
        <position position="80"/>
    </location>
</feature>